<dbReference type="Pfam" id="PF00266">
    <property type="entry name" value="Aminotran_5"/>
    <property type="match status" value="2"/>
</dbReference>
<dbReference type="OrthoDB" id="975012at2"/>
<dbReference type="GO" id="GO:0004760">
    <property type="term" value="F:L-serine-pyruvate transaminase activity"/>
    <property type="evidence" value="ECO:0007669"/>
    <property type="project" value="TreeGrafter"/>
</dbReference>
<dbReference type="InterPro" id="IPR000192">
    <property type="entry name" value="Aminotrans_V_dom"/>
</dbReference>
<evidence type="ECO:0000313" key="4">
    <source>
        <dbReference type="EMBL" id="KEO73715.1"/>
    </source>
</evidence>
<dbReference type="EMBL" id="JMIH01000019">
    <property type="protein sequence ID" value="KEO73715.1"/>
    <property type="molecule type" value="Genomic_DNA"/>
</dbReference>
<keyword evidence="4" id="KW-0032">Aminotransferase</keyword>
<dbReference type="Gene3D" id="3.90.1150.10">
    <property type="entry name" value="Aspartate Aminotransferase, domain 1"/>
    <property type="match status" value="1"/>
</dbReference>
<dbReference type="GO" id="GO:0008453">
    <property type="term" value="F:alanine-glyoxylate transaminase activity"/>
    <property type="evidence" value="ECO:0007669"/>
    <property type="project" value="TreeGrafter"/>
</dbReference>
<dbReference type="InterPro" id="IPR015424">
    <property type="entry name" value="PyrdxlP-dep_Trfase"/>
</dbReference>
<dbReference type="eggNOG" id="COG0075">
    <property type="taxonomic scope" value="Bacteria"/>
</dbReference>
<comment type="cofactor">
    <cofactor evidence="1">
        <name>pyridoxal 5'-phosphate</name>
        <dbReference type="ChEBI" id="CHEBI:597326"/>
    </cofactor>
</comment>
<dbReference type="RefSeq" id="WP_035074157.1">
    <property type="nucleotide sequence ID" value="NZ_JMIH01000019.1"/>
</dbReference>
<dbReference type="InterPro" id="IPR015422">
    <property type="entry name" value="PyrdxlP-dep_Trfase_small"/>
</dbReference>
<comment type="caution">
    <text evidence="4">The sequence shown here is derived from an EMBL/GenBank/DDBJ whole genome shotgun (WGS) entry which is preliminary data.</text>
</comment>
<dbReference type="AlphaFoldDB" id="A0A074KZT3"/>
<evidence type="ECO:0000313" key="5">
    <source>
        <dbReference type="Proteomes" id="UP000027821"/>
    </source>
</evidence>
<reference evidence="4 5" key="1">
    <citation type="submission" date="2014-04" db="EMBL/GenBank/DDBJ databases">
        <title>Characterization and application of a salt tolerant electro-active bacterium.</title>
        <authorList>
            <person name="Yang L."/>
            <person name="Wei S."/>
            <person name="Tay Q.X.M."/>
        </authorList>
    </citation>
    <scope>NUCLEOTIDE SEQUENCE [LARGE SCALE GENOMIC DNA]</scope>
    <source>
        <strain evidence="4 5">LY1</strain>
    </source>
</reference>
<keyword evidence="2" id="KW-0663">Pyridoxal phosphate</keyword>
<dbReference type="PANTHER" id="PTHR21152">
    <property type="entry name" value="AMINOTRANSFERASE CLASS V"/>
    <property type="match status" value="1"/>
</dbReference>
<dbReference type="PANTHER" id="PTHR21152:SF40">
    <property type="entry name" value="ALANINE--GLYOXYLATE AMINOTRANSFERASE"/>
    <property type="match status" value="1"/>
</dbReference>
<dbReference type="STRING" id="1048983.EL17_10825"/>
<dbReference type="SUPFAM" id="SSF53383">
    <property type="entry name" value="PLP-dependent transferases"/>
    <property type="match status" value="1"/>
</dbReference>
<accession>A0A074KZT3</accession>
<evidence type="ECO:0000256" key="1">
    <source>
        <dbReference type="ARBA" id="ARBA00001933"/>
    </source>
</evidence>
<protein>
    <submittedName>
        <fullName evidence="4">Phosphoserine aminotransferase</fullName>
    </submittedName>
</protein>
<dbReference type="GO" id="GO:0019265">
    <property type="term" value="P:glycine biosynthetic process, by transamination of glyoxylate"/>
    <property type="evidence" value="ECO:0007669"/>
    <property type="project" value="TreeGrafter"/>
</dbReference>
<dbReference type="Proteomes" id="UP000027821">
    <property type="component" value="Unassembled WGS sequence"/>
</dbReference>
<gene>
    <name evidence="4" type="ORF">EL17_10825</name>
</gene>
<dbReference type="Gene3D" id="3.40.640.10">
    <property type="entry name" value="Type I PLP-dependent aspartate aminotransferase-like (Major domain)"/>
    <property type="match status" value="1"/>
</dbReference>
<keyword evidence="4" id="KW-0808">Transferase</keyword>
<proteinExistence type="predicted"/>
<dbReference type="InterPro" id="IPR015421">
    <property type="entry name" value="PyrdxlP-dep_Trfase_major"/>
</dbReference>
<feature type="domain" description="Aminotransferase class V" evidence="3">
    <location>
        <begin position="126"/>
        <end position="319"/>
    </location>
</feature>
<name>A0A074KZT3_9BACT</name>
<keyword evidence="5" id="KW-1185">Reference proteome</keyword>
<organism evidence="4 5">
    <name type="scientific">Anditalea andensis</name>
    <dbReference type="NCBI Taxonomy" id="1048983"/>
    <lineage>
        <taxon>Bacteria</taxon>
        <taxon>Pseudomonadati</taxon>
        <taxon>Bacteroidota</taxon>
        <taxon>Cytophagia</taxon>
        <taxon>Cytophagales</taxon>
        <taxon>Cytophagaceae</taxon>
        <taxon>Anditalea</taxon>
    </lineage>
</organism>
<sequence>MISFSPGPSQVYPALPQYFQDAYNHHVLSANHRSKMFMNMYQEVIQLFQEKLHLPADYRLLFTSSATENWEIISQSLTKEGSYHLYSGAFGKKWFDYATNILPHTAGFKFSADEGFQVNDLDVPEALDIIAITQNETANASQVPLHVIEEIRSKFPHKLIAVDTTSSMGGIELDFHQADIWFASVQKCFGLPSGLGILILSPKALKKASEIGEHGRYNSVSFMVENADNYQTHYTPNVLGIYFLMRLLKDVEEIHFLDKRTRQRMQELENIVASKDKYRYLIKMPEFRSRTVLGISGEESLIGDIKKDAEQHGILLGSGYGGYKTTSFRVANFPVISDEQFKKLTDYLKEY</sequence>
<evidence type="ECO:0000256" key="2">
    <source>
        <dbReference type="ARBA" id="ARBA00022898"/>
    </source>
</evidence>
<feature type="domain" description="Aminotransferase class V" evidence="3">
    <location>
        <begin position="6"/>
        <end position="79"/>
    </location>
</feature>
<evidence type="ECO:0000259" key="3">
    <source>
        <dbReference type="Pfam" id="PF00266"/>
    </source>
</evidence>